<dbReference type="Proteomes" id="UP000585272">
    <property type="component" value="Unassembled WGS sequence"/>
</dbReference>
<dbReference type="Gene3D" id="3.40.1190.20">
    <property type="match status" value="1"/>
</dbReference>
<keyword evidence="5" id="KW-1185">Reference proteome</keyword>
<evidence type="ECO:0000259" key="3">
    <source>
        <dbReference type="Pfam" id="PF00294"/>
    </source>
</evidence>
<evidence type="ECO:0000256" key="2">
    <source>
        <dbReference type="ARBA" id="ARBA00022777"/>
    </source>
</evidence>
<dbReference type="GO" id="GO:0016301">
    <property type="term" value="F:kinase activity"/>
    <property type="evidence" value="ECO:0007669"/>
    <property type="project" value="UniProtKB-KW"/>
</dbReference>
<name>A0A840IGW0_9ACTN</name>
<proteinExistence type="predicted"/>
<dbReference type="RefSeq" id="WP_183342917.1">
    <property type="nucleotide sequence ID" value="NZ_JACHNU010000003.1"/>
</dbReference>
<keyword evidence="1" id="KW-0808">Transferase</keyword>
<dbReference type="PANTHER" id="PTHR10584:SF166">
    <property type="entry name" value="RIBOKINASE"/>
    <property type="match status" value="1"/>
</dbReference>
<evidence type="ECO:0000313" key="5">
    <source>
        <dbReference type="Proteomes" id="UP000585272"/>
    </source>
</evidence>
<dbReference type="SUPFAM" id="SSF53613">
    <property type="entry name" value="Ribokinase-like"/>
    <property type="match status" value="1"/>
</dbReference>
<dbReference type="AlphaFoldDB" id="A0A840IGW0"/>
<keyword evidence="2 4" id="KW-0418">Kinase</keyword>
<evidence type="ECO:0000256" key="1">
    <source>
        <dbReference type="ARBA" id="ARBA00022679"/>
    </source>
</evidence>
<dbReference type="GO" id="GO:0005829">
    <property type="term" value="C:cytosol"/>
    <property type="evidence" value="ECO:0007669"/>
    <property type="project" value="TreeGrafter"/>
</dbReference>
<organism evidence="4 5">
    <name type="scientific">Conexibacter arvalis</name>
    <dbReference type="NCBI Taxonomy" id="912552"/>
    <lineage>
        <taxon>Bacteria</taxon>
        <taxon>Bacillati</taxon>
        <taxon>Actinomycetota</taxon>
        <taxon>Thermoleophilia</taxon>
        <taxon>Solirubrobacterales</taxon>
        <taxon>Conexibacteraceae</taxon>
        <taxon>Conexibacter</taxon>
    </lineage>
</organism>
<comment type="caution">
    <text evidence="4">The sequence shown here is derived from an EMBL/GenBank/DDBJ whole genome shotgun (WGS) entry which is preliminary data.</text>
</comment>
<gene>
    <name evidence="4" type="ORF">BDZ31_002779</name>
</gene>
<evidence type="ECO:0000313" key="4">
    <source>
        <dbReference type="EMBL" id="MBB4663190.1"/>
    </source>
</evidence>
<dbReference type="InterPro" id="IPR011611">
    <property type="entry name" value="PfkB_dom"/>
</dbReference>
<dbReference type="Pfam" id="PF00294">
    <property type="entry name" value="PfkB"/>
    <property type="match status" value="1"/>
</dbReference>
<accession>A0A840IGW0</accession>
<protein>
    <submittedName>
        <fullName evidence="4">Sugar/nucleoside kinase (Ribokinase family)</fullName>
    </submittedName>
</protein>
<dbReference type="PROSITE" id="PS00584">
    <property type="entry name" value="PFKB_KINASES_2"/>
    <property type="match status" value="1"/>
</dbReference>
<dbReference type="InterPro" id="IPR029056">
    <property type="entry name" value="Ribokinase-like"/>
</dbReference>
<dbReference type="PANTHER" id="PTHR10584">
    <property type="entry name" value="SUGAR KINASE"/>
    <property type="match status" value="1"/>
</dbReference>
<dbReference type="InterPro" id="IPR002173">
    <property type="entry name" value="Carboh/pur_kinase_PfkB_CS"/>
</dbReference>
<reference evidence="4 5" key="1">
    <citation type="submission" date="2020-08" db="EMBL/GenBank/DDBJ databases">
        <title>Genomic Encyclopedia of Archaeal and Bacterial Type Strains, Phase II (KMG-II): from individual species to whole genera.</title>
        <authorList>
            <person name="Goeker M."/>
        </authorList>
    </citation>
    <scope>NUCLEOTIDE SEQUENCE [LARGE SCALE GENOMIC DNA]</scope>
    <source>
        <strain evidence="4 5">DSM 23288</strain>
    </source>
</reference>
<dbReference type="EMBL" id="JACHNU010000003">
    <property type="protein sequence ID" value="MBB4663190.1"/>
    <property type="molecule type" value="Genomic_DNA"/>
</dbReference>
<sequence length="310" mass="33620">MSLTVVGSIAFDAVTTPFGSREKMLGGAAVHFSLASSFFTDVRVVGPVGDDFGDAEYAVLRTRGTNTDDVEHVPGGETFFWRAHYEYDLNTAHTDDTRLGVFGTFEPKLSQASKDSEVLFLANIQPDVQRGVREQSNARFVALDSMNLWIETARDSLIKTIETVDCVLLNDAEIRQLTGKANLVQAAREIRALGPKVVVAKQGEYGAALLTDEGFFGLPAYPLETVNDPTGAGDSFAGGFVGYLAAHQGEDLSHQTLCRAMAYGTAIASYNVEEFGTERVSRLTRDEITARVGELQKITHFVDAPVALRA</sequence>
<feature type="domain" description="Carbohydrate kinase PfkB" evidence="3">
    <location>
        <begin position="20"/>
        <end position="278"/>
    </location>
</feature>